<evidence type="ECO:0000313" key="7">
    <source>
        <dbReference type="Proteomes" id="UP000053237"/>
    </source>
</evidence>
<protein>
    <submittedName>
        <fullName evidence="6">Uncharacterized protein</fullName>
    </submittedName>
</protein>
<keyword evidence="7" id="KW-1185">Reference proteome</keyword>
<evidence type="ECO:0000256" key="3">
    <source>
        <dbReference type="ARBA" id="ARBA00023163"/>
    </source>
</evidence>
<evidence type="ECO:0000256" key="4">
    <source>
        <dbReference type="ARBA" id="ARBA00023242"/>
    </source>
</evidence>
<dbReference type="GO" id="GO:0006366">
    <property type="term" value="P:transcription by RNA polymerase II"/>
    <property type="evidence" value="ECO:0007669"/>
    <property type="project" value="InterPro"/>
</dbReference>
<dbReference type="GO" id="GO:0005634">
    <property type="term" value="C:nucleus"/>
    <property type="evidence" value="ECO:0007669"/>
    <property type="project" value="UniProtKB-SubCell"/>
</dbReference>
<dbReference type="InParanoid" id="A0A024GF37"/>
<gene>
    <name evidence="6" type="ORF">BN9_060280</name>
</gene>
<dbReference type="Proteomes" id="UP000053237">
    <property type="component" value="Unassembled WGS sequence"/>
</dbReference>
<accession>A0A024GF37</accession>
<sequence>MENTSVECDGNEFGLENLGHLPLLEQIHRLLHAIQNDYPYKETKGWKSLTVKQKREMLEYIKYKQIGKVTTNEQQERKEKTSAYEEIITRVDTEKKEAMRPDPYLEMIRKRNIRNISGSKLKDTRIETRDHFITECAHELQDATRSSKLKGSSRHRWKVMDEEFYGTKPCFCGKTHAIVEKKNAKSDMKVIDTTIRSIMITFGDAAEPCIIYRQIFDSSYIVGEFTRNRLKAMDEESTSGDACLRTLVDLFQEEAMYYGRWREFKTETKQENDLETIKEEELAEELNFFAVSEANGGLSEEFLVCVTTTITRMYDKLTMLRQTRIKFADERTQKMDWVIYDSFSQDRRKNFMVKKGVPFKEWLKISDCSQASLEFLNFVVYYNIGRLVELAIKYRAGGILLEQRDSLLTSDISAIIETFDKSTAAIPPKRDVPLKQKKRKAKKMAKGKDSYMACNLNQDSRADELHKGAQQSTDSGIRLKRLR</sequence>
<comment type="subcellular location">
    <subcellularLocation>
        <location evidence="1">Nucleus</location>
    </subcellularLocation>
</comment>
<dbReference type="OrthoDB" id="66982at2759"/>
<organism evidence="6 7">
    <name type="scientific">Albugo candida</name>
    <dbReference type="NCBI Taxonomy" id="65357"/>
    <lineage>
        <taxon>Eukaryota</taxon>
        <taxon>Sar</taxon>
        <taxon>Stramenopiles</taxon>
        <taxon>Oomycota</taxon>
        <taxon>Peronosporomycetes</taxon>
        <taxon>Albuginales</taxon>
        <taxon>Albuginaceae</taxon>
        <taxon>Albugo</taxon>
    </lineage>
</organism>
<dbReference type="PANTHER" id="PTHR11380">
    <property type="entry name" value="TRANSCRIPTION INITIATION FACTOR TFIID/SUPT3-RELATED"/>
    <property type="match status" value="1"/>
</dbReference>
<evidence type="ECO:0000256" key="1">
    <source>
        <dbReference type="ARBA" id="ARBA00004123"/>
    </source>
</evidence>
<comment type="caution">
    <text evidence="6">The sequence shown here is derived from an EMBL/GenBank/DDBJ whole genome shotgun (WGS) entry which is preliminary data.</text>
</comment>
<keyword evidence="4" id="KW-0539">Nucleus</keyword>
<evidence type="ECO:0000256" key="2">
    <source>
        <dbReference type="ARBA" id="ARBA00023015"/>
    </source>
</evidence>
<evidence type="ECO:0000256" key="5">
    <source>
        <dbReference type="SAM" id="MobiDB-lite"/>
    </source>
</evidence>
<proteinExistence type="predicted"/>
<evidence type="ECO:0000313" key="6">
    <source>
        <dbReference type="EMBL" id="CCI45155.1"/>
    </source>
</evidence>
<dbReference type="AlphaFoldDB" id="A0A024GF37"/>
<dbReference type="PANTHER" id="PTHR11380:SF5">
    <property type="entry name" value="TRANSCRIPTION INITIATION FACTOR TFIID SUBUNIT 13"/>
    <property type="match status" value="1"/>
</dbReference>
<reference evidence="6 7" key="1">
    <citation type="submission" date="2012-05" db="EMBL/GenBank/DDBJ databases">
        <title>Recombination and specialization in a pathogen metapopulation.</title>
        <authorList>
            <person name="Gardiner A."/>
            <person name="Kemen E."/>
            <person name="Schultz-Larsen T."/>
            <person name="MacLean D."/>
            <person name="Van Oosterhout C."/>
            <person name="Jones J.D.G."/>
        </authorList>
    </citation>
    <scope>NUCLEOTIDE SEQUENCE [LARGE SCALE GENOMIC DNA]</scope>
    <source>
        <strain evidence="6 7">Ac Nc2</strain>
    </source>
</reference>
<feature type="region of interest" description="Disordered" evidence="5">
    <location>
        <begin position="462"/>
        <end position="483"/>
    </location>
</feature>
<keyword evidence="3" id="KW-0804">Transcription</keyword>
<name>A0A024GF37_9STRA</name>
<dbReference type="STRING" id="65357.A0A024GF37"/>
<dbReference type="EMBL" id="CAIX01000090">
    <property type="protein sequence ID" value="CCI45155.1"/>
    <property type="molecule type" value="Genomic_DNA"/>
</dbReference>
<keyword evidence="2" id="KW-0805">Transcription regulation</keyword>
<dbReference type="InterPro" id="IPR003195">
    <property type="entry name" value="TFIID_TAF13"/>
</dbReference>